<sequence>MLELLTAPLIQTHKPETQQKGKKLTARAGTRRCLSMKMEENEYGNENNTFSYGLSKSPSMLLISSSKASKKMNMNCISPPTRPHSLSSSSHVLSSCVSLPGLETDSKSNNDERERELVITPDTPLTLVQEKVDFGKDFKSAFKRPEPPKGHGSPIQSKRRKSMPFCEPLTRKPVQRSCSETEATIIKALMKSDMNPNLIGDFSKPYALPLIEGKHRELKNISPDTSQLEICRSNG</sequence>
<name>A0ABM1BTD6_LIMPO</name>
<reference evidence="3" key="1">
    <citation type="submission" date="2025-08" db="UniProtKB">
        <authorList>
            <consortium name="RefSeq"/>
        </authorList>
    </citation>
    <scope>IDENTIFICATION</scope>
    <source>
        <tissue evidence="3">Muscle</tissue>
    </source>
</reference>
<evidence type="ECO:0000313" key="3">
    <source>
        <dbReference type="RefSeq" id="XP_013788298.2"/>
    </source>
</evidence>
<feature type="compositionally biased region" description="Basic and acidic residues" evidence="1">
    <location>
        <begin position="139"/>
        <end position="149"/>
    </location>
</feature>
<organism evidence="2 3">
    <name type="scientific">Limulus polyphemus</name>
    <name type="common">Atlantic horseshoe crab</name>
    <dbReference type="NCBI Taxonomy" id="6850"/>
    <lineage>
        <taxon>Eukaryota</taxon>
        <taxon>Metazoa</taxon>
        <taxon>Ecdysozoa</taxon>
        <taxon>Arthropoda</taxon>
        <taxon>Chelicerata</taxon>
        <taxon>Merostomata</taxon>
        <taxon>Xiphosura</taxon>
        <taxon>Limulidae</taxon>
        <taxon>Limulus</taxon>
    </lineage>
</organism>
<accession>A0ABM1BTD6</accession>
<gene>
    <name evidence="3" type="primary">LOC106472217</name>
</gene>
<proteinExistence type="predicted"/>
<evidence type="ECO:0000313" key="2">
    <source>
        <dbReference type="Proteomes" id="UP000694941"/>
    </source>
</evidence>
<dbReference type="GeneID" id="106472217"/>
<evidence type="ECO:0000256" key="1">
    <source>
        <dbReference type="SAM" id="MobiDB-lite"/>
    </source>
</evidence>
<dbReference type="RefSeq" id="XP_013788298.2">
    <property type="nucleotide sequence ID" value="XM_013932844.2"/>
</dbReference>
<feature type="region of interest" description="Disordered" evidence="1">
    <location>
        <begin position="139"/>
        <end position="161"/>
    </location>
</feature>
<keyword evidence="2" id="KW-1185">Reference proteome</keyword>
<dbReference type="Proteomes" id="UP000694941">
    <property type="component" value="Unplaced"/>
</dbReference>
<protein>
    <submittedName>
        <fullName evidence="3">M-phase inducer phosphatase-like</fullName>
    </submittedName>
</protein>